<evidence type="ECO:0000313" key="2">
    <source>
        <dbReference type="EMBL" id="PLW33928.1"/>
    </source>
</evidence>
<protein>
    <submittedName>
        <fullName evidence="2">Uncharacterized protein</fullName>
    </submittedName>
</protein>
<sequence>MKMYRRPASLGTAFFLLLLSLACYAVPVYDDKIPLINWGITDAPNPNIPTSDQVPTTPTINLRDLERSPSPHDAAHKTQTTAQKEKIDLIRNSSYDRLPGVPRRNSQTSAKELAKLYTPCYFLKEWGMTAFSFENLLAPFLSQYERKSNSVVKLEDSRPAKRVQVKATPPPDNSGKLIVNDPNPFIPEEISIVPSTKDTPNPPLLKKGPKKRKLIDSMKAKYAARRKRIFSMSINHQSRDTRFACIDDEDRSFKFHSGVLSYENASDLDSYKMKILAAMMHDDPADHVGKPLSIAEDELEEEVLYYHNMISQSKWGPEGIVVYKSEKKGANKNKRHSTIREDRRVKAVAMMHEKRDAWISFYEAKCGMKFQDLGLTDDEGLVAENVKTDLVLFLLRVDMISSIVRKGGGGTGPLIPSPSGSQEKSIPTNRNNIDILKYAAEHYPSISRQAWGKLYKDNLMLPHLDRDLGTRTSKLRAAEKVKVHIVEWLKLAAQDRTQATHVPHISFMHAARTMTLFHSFFEDIWFYTSQLLREEINDF</sequence>
<keyword evidence="1" id="KW-0732">Signal</keyword>
<dbReference type="EMBL" id="PGCI01000209">
    <property type="protein sequence ID" value="PLW33928.1"/>
    <property type="molecule type" value="Genomic_DNA"/>
</dbReference>
<gene>
    <name evidence="2" type="ORF">PCASD_13858</name>
</gene>
<dbReference type="Proteomes" id="UP000235392">
    <property type="component" value="Unassembled WGS sequence"/>
</dbReference>
<name>A0A2N5U8D4_9BASI</name>
<feature type="signal peptide" evidence="1">
    <location>
        <begin position="1"/>
        <end position="25"/>
    </location>
</feature>
<proteinExistence type="predicted"/>
<reference evidence="2 3" key="1">
    <citation type="submission" date="2017-11" db="EMBL/GenBank/DDBJ databases">
        <title>De novo assembly and phasing of dikaryotic genomes from two isolates of Puccinia coronata f. sp. avenae, the causal agent of oat crown rust.</title>
        <authorList>
            <person name="Miller M.E."/>
            <person name="Zhang Y."/>
            <person name="Omidvar V."/>
            <person name="Sperschneider J."/>
            <person name="Schwessinger B."/>
            <person name="Raley C."/>
            <person name="Palmer J.M."/>
            <person name="Garnica D."/>
            <person name="Upadhyaya N."/>
            <person name="Rathjen J."/>
            <person name="Taylor J.M."/>
            <person name="Park R.F."/>
            <person name="Dodds P.N."/>
            <person name="Hirsch C.D."/>
            <person name="Kianian S.F."/>
            <person name="Figueroa M."/>
        </authorList>
    </citation>
    <scope>NUCLEOTIDE SEQUENCE [LARGE SCALE GENOMIC DNA]</scope>
    <source>
        <strain evidence="2">12SD80</strain>
    </source>
</reference>
<feature type="chain" id="PRO_5014600624" evidence="1">
    <location>
        <begin position="26"/>
        <end position="539"/>
    </location>
</feature>
<comment type="caution">
    <text evidence="2">The sequence shown here is derived from an EMBL/GenBank/DDBJ whole genome shotgun (WGS) entry which is preliminary data.</text>
</comment>
<organism evidence="2 3">
    <name type="scientific">Puccinia coronata f. sp. avenae</name>
    <dbReference type="NCBI Taxonomy" id="200324"/>
    <lineage>
        <taxon>Eukaryota</taxon>
        <taxon>Fungi</taxon>
        <taxon>Dikarya</taxon>
        <taxon>Basidiomycota</taxon>
        <taxon>Pucciniomycotina</taxon>
        <taxon>Pucciniomycetes</taxon>
        <taxon>Pucciniales</taxon>
        <taxon>Pucciniaceae</taxon>
        <taxon>Puccinia</taxon>
    </lineage>
</organism>
<evidence type="ECO:0000256" key="1">
    <source>
        <dbReference type="SAM" id="SignalP"/>
    </source>
</evidence>
<accession>A0A2N5U8D4</accession>
<dbReference type="PROSITE" id="PS51257">
    <property type="entry name" value="PROKAR_LIPOPROTEIN"/>
    <property type="match status" value="1"/>
</dbReference>
<evidence type="ECO:0000313" key="3">
    <source>
        <dbReference type="Proteomes" id="UP000235392"/>
    </source>
</evidence>
<dbReference type="AlphaFoldDB" id="A0A2N5U8D4"/>